<dbReference type="RefSeq" id="WP_303281373.1">
    <property type="nucleotide sequence ID" value="NZ_BAABCZ010000005.1"/>
</dbReference>
<evidence type="ECO:0000259" key="1">
    <source>
        <dbReference type="Pfam" id="PF01510"/>
    </source>
</evidence>
<proteinExistence type="predicted"/>
<accession>A0ABT8WZP1</accession>
<dbReference type="SUPFAM" id="SSF55846">
    <property type="entry name" value="N-acetylmuramoyl-L-alanine amidase-like"/>
    <property type="match status" value="1"/>
</dbReference>
<protein>
    <submittedName>
        <fullName evidence="2">N-acetylmuramoyl-L-alanine amidase</fullName>
        <ecNumber evidence="2">3.5.1.28</ecNumber>
    </submittedName>
</protein>
<evidence type="ECO:0000313" key="3">
    <source>
        <dbReference type="Proteomes" id="UP001176891"/>
    </source>
</evidence>
<dbReference type="EMBL" id="JAUOEM010000002">
    <property type="protein sequence ID" value="MDO5986844.1"/>
    <property type="molecule type" value="Genomic_DNA"/>
</dbReference>
<gene>
    <name evidence="2" type="ORF">Q4Q39_05430</name>
</gene>
<dbReference type="Gene3D" id="2.30.30.40">
    <property type="entry name" value="SH3 Domains"/>
    <property type="match status" value="1"/>
</dbReference>
<sequence>MEQRFGFNKMAINEFESWLLEFKIARTVLSIQEHHTWLPSYSMFNGANHFELQKGMRNHHMNKNGWSDIGQHLTIFPDGEILTGRSFERSPACIYGQNSNAFCIENLGDFDAGKDEMTNEQRTSIIKVTAILCKKFGLQINMNSIVYHHWFKLDTGERNNGNGGNKSCPGTNFFGGNKPDDCETNFIPEVTLAYNELFELSANTSVLRFVCVNSESLNVRSAPHYKKSLARSPLSRGIVVRVFEIAENGWLKISSKKDHWVSGKFTHQVWKVFIKNEGVVSRTGCGMEFDKASVFMKDEALFVSEKKEGWYKINMIMEWLNENDLTFQ</sequence>
<dbReference type="GO" id="GO:0008745">
    <property type="term" value="F:N-acetylmuramoyl-L-alanine amidase activity"/>
    <property type="evidence" value="ECO:0007669"/>
    <property type="project" value="UniProtKB-EC"/>
</dbReference>
<dbReference type="Gene3D" id="3.40.80.10">
    <property type="entry name" value="Peptidoglycan recognition protein-like"/>
    <property type="match status" value="1"/>
</dbReference>
<dbReference type="Proteomes" id="UP001176891">
    <property type="component" value="Unassembled WGS sequence"/>
</dbReference>
<keyword evidence="2" id="KW-0378">Hydrolase</keyword>
<dbReference type="CDD" id="cd06583">
    <property type="entry name" value="PGRP"/>
    <property type="match status" value="1"/>
</dbReference>
<reference evidence="2" key="1">
    <citation type="submission" date="2023-07" db="EMBL/GenBank/DDBJ databases">
        <title>Two novel species in the genus Flavivirga.</title>
        <authorList>
            <person name="Kwon K."/>
        </authorList>
    </citation>
    <scope>NUCLEOTIDE SEQUENCE</scope>
    <source>
        <strain evidence="2">KACC 14157</strain>
    </source>
</reference>
<dbReference type="InterPro" id="IPR036505">
    <property type="entry name" value="Amidase/PGRP_sf"/>
</dbReference>
<organism evidence="2 3">
    <name type="scientific">Flavivirga amylovorans</name>
    <dbReference type="NCBI Taxonomy" id="870486"/>
    <lineage>
        <taxon>Bacteria</taxon>
        <taxon>Pseudomonadati</taxon>
        <taxon>Bacteroidota</taxon>
        <taxon>Flavobacteriia</taxon>
        <taxon>Flavobacteriales</taxon>
        <taxon>Flavobacteriaceae</taxon>
        <taxon>Flavivirga</taxon>
    </lineage>
</organism>
<evidence type="ECO:0000313" key="2">
    <source>
        <dbReference type="EMBL" id="MDO5986844.1"/>
    </source>
</evidence>
<dbReference type="Pfam" id="PF01510">
    <property type="entry name" value="Amidase_2"/>
    <property type="match status" value="1"/>
</dbReference>
<feature type="domain" description="N-acetylmuramoyl-L-alanine amidase" evidence="1">
    <location>
        <begin position="30"/>
        <end position="170"/>
    </location>
</feature>
<comment type="caution">
    <text evidence="2">The sequence shown here is derived from an EMBL/GenBank/DDBJ whole genome shotgun (WGS) entry which is preliminary data.</text>
</comment>
<dbReference type="EC" id="3.5.1.28" evidence="2"/>
<keyword evidence="3" id="KW-1185">Reference proteome</keyword>
<name>A0ABT8WZP1_9FLAO</name>
<dbReference type="InterPro" id="IPR002502">
    <property type="entry name" value="Amidase_domain"/>
</dbReference>